<comment type="subcellular location">
    <subcellularLocation>
        <location evidence="1">Membrane</location>
        <topology evidence="1">Single-pass membrane protein</topology>
    </subcellularLocation>
</comment>
<dbReference type="AlphaFoldDB" id="A0A9Q0YLR0"/>
<keyword evidence="6" id="KW-0472">Membrane</keyword>
<dbReference type="Proteomes" id="UP001152320">
    <property type="component" value="Chromosome 19"/>
</dbReference>
<keyword evidence="4" id="KW-0812">Transmembrane</keyword>
<feature type="domain" description="Glycosyltransferase 61 catalytic" evidence="8">
    <location>
        <begin position="248"/>
        <end position="338"/>
    </location>
</feature>
<comment type="caution">
    <text evidence="9">The sequence shown here is derived from an EMBL/GenBank/DDBJ whole genome shotgun (WGS) entry which is preliminary data.</text>
</comment>
<gene>
    <name evidence="9" type="ORF">HOLleu_36152</name>
</gene>
<sequence>MTIAIDKLLFDSISTFRLTVPERTLGAEFPPEGNLNWCIGNSTNGTVCNFQNLCFFHRDNTFFLVSRNNSMSLYFDQPDRNVVKVTGVANLVTPVGANFPFYFSVVKPKFLDVVNKEGYLYRSFKEGKYLIYNSVVRENIMHNIHDDFLPIFNTMKLYDLDFSDKPVRTLIGNRAFGISDTPEFSNLFSKESSISFDDLSLEPDESITCFEDVTVGLSRDTTWYQYGAEDEPEGPISGSLVRLDHIENFTDFVRKGFNIAPVCTGSDYGVLFSRKSTRLILNEQELAKSIATSFDIKVIELSMERNSVSEIVESISCSKFAIGIHGSILIFSMFLPPYSLLLELYPFAMNPKAYTPYRTLMSIPGMDIEYLTWRNTNSSNTVTHPENSPFHGGIVHLSMDEQQRIQNSTEVPPHPCCYDPEFRYRLNQDTIVDIPAIIQILKSSRLFSKSFE</sequence>
<organism evidence="9 10">
    <name type="scientific">Holothuria leucospilota</name>
    <name type="common">Black long sea cucumber</name>
    <name type="synonym">Mertensiothuria leucospilota</name>
    <dbReference type="NCBI Taxonomy" id="206669"/>
    <lineage>
        <taxon>Eukaryota</taxon>
        <taxon>Metazoa</taxon>
        <taxon>Echinodermata</taxon>
        <taxon>Eleutherozoa</taxon>
        <taxon>Echinozoa</taxon>
        <taxon>Holothuroidea</taxon>
        <taxon>Aspidochirotacea</taxon>
        <taxon>Aspidochirotida</taxon>
        <taxon>Holothuriidae</taxon>
        <taxon>Holothuria</taxon>
    </lineage>
</organism>
<dbReference type="PANTHER" id="PTHR20961">
    <property type="entry name" value="GLYCOSYLTRANSFERASE"/>
    <property type="match status" value="1"/>
</dbReference>
<keyword evidence="3" id="KW-0808">Transferase</keyword>
<proteinExistence type="predicted"/>
<keyword evidence="7" id="KW-0325">Glycoprotein</keyword>
<dbReference type="InterPro" id="IPR007657">
    <property type="entry name" value="Glycosyltransferase_61"/>
</dbReference>
<evidence type="ECO:0000313" key="9">
    <source>
        <dbReference type="EMBL" id="KAJ8023655.1"/>
    </source>
</evidence>
<dbReference type="Pfam" id="PF04577">
    <property type="entry name" value="Glyco_transf_61"/>
    <property type="match status" value="1"/>
</dbReference>
<evidence type="ECO:0000256" key="2">
    <source>
        <dbReference type="ARBA" id="ARBA00022676"/>
    </source>
</evidence>
<evidence type="ECO:0000313" key="10">
    <source>
        <dbReference type="Proteomes" id="UP001152320"/>
    </source>
</evidence>
<evidence type="ECO:0000256" key="3">
    <source>
        <dbReference type="ARBA" id="ARBA00022679"/>
    </source>
</evidence>
<evidence type="ECO:0000256" key="5">
    <source>
        <dbReference type="ARBA" id="ARBA00022989"/>
    </source>
</evidence>
<dbReference type="PANTHER" id="PTHR20961:SF38">
    <property type="entry name" value="PROTEIN O-LINKED-MANNOSE BETA-1,4-N-ACETYLGLUCOSAMINYLTRANSFERASE 2"/>
    <property type="match status" value="1"/>
</dbReference>
<dbReference type="InterPro" id="IPR049625">
    <property type="entry name" value="Glyco_transf_61_cat"/>
</dbReference>
<reference evidence="9" key="1">
    <citation type="submission" date="2021-10" db="EMBL/GenBank/DDBJ databases">
        <title>Tropical sea cucumber genome reveals ecological adaptation and Cuvierian tubules defense mechanism.</title>
        <authorList>
            <person name="Chen T."/>
        </authorList>
    </citation>
    <scope>NUCLEOTIDE SEQUENCE</scope>
    <source>
        <strain evidence="9">Nanhai2018</strain>
        <tissue evidence="9">Muscle</tissue>
    </source>
</reference>
<dbReference type="OrthoDB" id="529273at2759"/>
<dbReference type="GO" id="GO:0016020">
    <property type="term" value="C:membrane"/>
    <property type="evidence" value="ECO:0007669"/>
    <property type="project" value="UniProtKB-SubCell"/>
</dbReference>
<dbReference type="GO" id="GO:0035269">
    <property type="term" value="P:protein O-linked glycosylation via mannose"/>
    <property type="evidence" value="ECO:0007669"/>
    <property type="project" value="TreeGrafter"/>
</dbReference>
<keyword evidence="2" id="KW-0328">Glycosyltransferase</keyword>
<evidence type="ECO:0000259" key="8">
    <source>
        <dbReference type="Pfam" id="PF04577"/>
    </source>
</evidence>
<evidence type="ECO:0000256" key="7">
    <source>
        <dbReference type="ARBA" id="ARBA00023180"/>
    </source>
</evidence>
<protein>
    <submittedName>
        <fullName evidence="9">Protein O-linked-mannose beta-1,4-N-acetylglucosaminyltransferase 2</fullName>
    </submittedName>
</protein>
<dbReference type="EMBL" id="JAIZAY010000019">
    <property type="protein sequence ID" value="KAJ8023655.1"/>
    <property type="molecule type" value="Genomic_DNA"/>
</dbReference>
<dbReference type="GO" id="GO:0097363">
    <property type="term" value="F:protein O-acetylglucosaminyltransferase activity"/>
    <property type="evidence" value="ECO:0007669"/>
    <property type="project" value="TreeGrafter"/>
</dbReference>
<keyword evidence="5" id="KW-1133">Transmembrane helix</keyword>
<keyword evidence="10" id="KW-1185">Reference proteome</keyword>
<dbReference type="GO" id="GO:0005783">
    <property type="term" value="C:endoplasmic reticulum"/>
    <property type="evidence" value="ECO:0007669"/>
    <property type="project" value="TreeGrafter"/>
</dbReference>
<accession>A0A9Q0YLR0</accession>
<evidence type="ECO:0000256" key="6">
    <source>
        <dbReference type="ARBA" id="ARBA00023136"/>
    </source>
</evidence>
<name>A0A9Q0YLR0_HOLLE</name>
<evidence type="ECO:0000256" key="1">
    <source>
        <dbReference type="ARBA" id="ARBA00004167"/>
    </source>
</evidence>
<evidence type="ECO:0000256" key="4">
    <source>
        <dbReference type="ARBA" id="ARBA00022692"/>
    </source>
</evidence>